<comment type="similarity">
    <text evidence="2 4">Belongs to the flagella basal body rod proteins family.</text>
</comment>
<evidence type="ECO:0000259" key="5">
    <source>
        <dbReference type="Pfam" id="PF00460"/>
    </source>
</evidence>
<keyword evidence="9" id="KW-1185">Reference proteome</keyword>
<evidence type="ECO:0000313" key="9">
    <source>
        <dbReference type="Proteomes" id="UP000180253"/>
    </source>
</evidence>
<evidence type="ECO:0000259" key="7">
    <source>
        <dbReference type="Pfam" id="PF22692"/>
    </source>
</evidence>
<dbReference type="RefSeq" id="WP_070990373.1">
    <property type="nucleotide sequence ID" value="NZ_CBCSHD010000008.1"/>
</dbReference>
<dbReference type="InterPro" id="IPR001444">
    <property type="entry name" value="Flag_bb_rod_N"/>
</dbReference>
<dbReference type="InterPro" id="IPR037925">
    <property type="entry name" value="FlgE/F/G-like"/>
</dbReference>
<proteinExistence type="inferred from homology"/>
<dbReference type="STRING" id="327939.BIW53_03210"/>
<dbReference type="GO" id="GO:0071978">
    <property type="term" value="P:bacterial-type flagellum-dependent swarming motility"/>
    <property type="evidence" value="ECO:0007669"/>
    <property type="project" value="TreeGrafter"/>
</dbReference>
<dbReference type="PANTHER" id="PTHR30435">
    <property type="entry name" value="FLAGELLAR PROTEIN"/>
    <property type="match status" value="1"/>
</dbReference>
<evidence type="ECO:0000256" key="1">
    <source>
        <dbReference type="ARBA" id="ARBA00004117"/>
    </source>
</evidence>
<keyword evidence="8" id="KW-0969">Cilium</keyword>
<dbReference type="InterPro" id="IPR020013">
    <property type="entry name" value="Flagellar_FlgE/F/G"/>
</dbReference>
<dbReference type="Proteomes" id="UP000180253">
    <property type="component" value="Unassembled WGS sequence"/>
</dbReference>
<dbReference type="NCBIfam" id="TIGR03506">
    <property type="entry name" value="FlgEFG_subfam"/>
    <property type="match status" value="1"/>
</dbReference>
<feature type="domain" description="Flagellar basal body rod protein N-terminal" evidence="5">
    <location>
        <begin position="8"/>
        <end position="35"/>
    </location>
</feature>
<evidence type="ECO:0000259" key="6">
    <source>
        <dbReference type="Pfam" id="PF06429"/>
    </source>
</evidence>
<keyword evidence="8" id="KW-0282">Flagellum</keyword>
<dbReference type="Pfam" id="PF06429">
    <property type="entry name" value="Flg_bbr_C"/>
    <property type="match status" value="1"/>
</dbReference>
<keyword evidence="8" id="KW-0966">Cell projection</keyword>
<name>A0A1S1NCY3_9GAMM</name>
<dbReference type="InterPro" id="IPR010930">
    <property type="entry name" value="Flg_bb/hook_C_dom"/>
</dbReference>
<reference evidence="8 9" key="1">
    <citation type="submission" date="2016-10" db="EMBL/GenBank/DDBJ databases">
        <title>Pseudoalteromonas amylolytica sp. nov., isolated from the surface seawater.</title>
        <authorList>
            <person name="Wu Y.-H."/>
            <person name="Cheng H."/>
            <person name="Jin X.-B."/>
            <person name="Wang C.-S."/>
            <person name="Xu X.-W."/>
        </authorList>
    </citation>
    <scope>NUCLEOTIDE SEQUENCE [LARGE SCALE GENOMIC DNA]</scope>
    <source>
        <strain evidence="8 9">JCM 12483</strain>
    </source>
</reference>
<dbReference type="InterPro" id="IPR053967">
    <property type="entry name" value="LlgE_F_G-like_D1"/>
</dbReference>
<accession>A0A1S1NCY3</accession>
<comment type="subunit">
    <text evidence="4">The basal body constitutes a major portion of the flagellar organelle and consists of five rings (E,L,P,S, and M) mounted on a central rod. The rod consists of about 26 subunits of FlgG in the distal portion, and FlgB, FlgC and FlgF are thought to build up the proximal portion of the rod with about 6 subunits each.</text>
</comment>
<dbReference type="PANTHER" id="PTHR30435:SF19">
    <property type="entry name" value="FLAGELLAR BASAL-BODY ROD PROTEIN FLGG"/>
    <property type="match status" value="1"/>
</dbReference>
<evidence type="ECO:0000313" key="8">
    <source>
        <dbReference type="EMBL" id="OHU97344.1"/>
    </source>
</evidence>
<dbReference type="OrthoDB" id="8578401at2"/>
<feature type="domain" description="Flagellar basal-body/hook protein C-terminal" evidence="6">
    <location>
        <begin position="346"/>
        <end position="385"/>
    </location>
</feature>
<sequence>MFQAFFNGLSGMLSFSKNLDTVSNNISNMNTPGFRAADTFYDSLSGGPGNGGIGTQISGLGYRFTSGDIKQTGNATDVAINGQGFFTLLQDGNQYLTRAGQFTFNSDGILVDKNSGASVASLSDTGALSEFDISGLRMLAPQASSLVELSGNLSSGASSHEVSGVKVFNDLGEEVELTLKFTRSETVTGEWSVDVSKSSDPDVVISSSTIAFGPDGTPVDGQATFSVDVSDSMGGSTAVSFSLGSPENFSQSTSMDTGETSTLKATVTDGSAIASLTSIEFSADGALSLKYSNGETKKGPALALAQVKDESSLQLVKGNMFEAQSTSGLSFAKAGTSGLGSIAGKSIELSNVDLSREFADMLVIQRGYQASSRLLNVSNQLLEQLYENTRGR</sequence>
<dbReference type="NCBIfam" id="TIGR02490">
    <property type="entry name" value="flgF"/>
    <property type="match status" value="1"/>
</dbReference>
<dbReference type="Pfam" id="PF00460">
    <property type="entry name" value="Flg_bb_rod"/>
    <property type="match status" value="1"/>
</dbReference>
<organism evidence="8 9">
    <name type="scientific">Pseudoalteromonas byunsanensis</name>
    <dbReference type="NCBI Taxonomy" id="327939"/>
    <lineage>
        <taxon>Bacteria</taxon>
        <taxon>Pseudomonadati</taxon>
        <taxon>Pseudomonadota</taxon>
        <taxon>Gammaproteobacteria</taxon>
        <taxon>Alteromonadales</taxon>
        <taxon>Pseudoalteromonadaceae</taxon>
        <taxon>Pseudoalteromonas</taxon>
    </lineage>
</organism>
<evidence type="ECO:0000256" key="3">
    <source>
        <dbReference type="ARBA" id="ARBA00023143"/>
    </source>
</evidence>
<dbReference type="PROSITE" id="PS00588">
    <property type="entry name" value="FLAGELLA_BB_ROD"/>
    <property type="match status" value="1"/>
</dbReference>
<evidence type="ECO:0000256" key="4">
    <source>
        <dbReference type="RuleBase" id="RU362116"/>
    </source>
</evidence>
<dbReference type="SUPFAM" id="SSF117143">
    <property type="entry name" value="Flagellar hook protein flgE"/>
    <property type="match status" value="1"/>
</dbReference>
<dbReference type="InterPro" id="IPR037058">
    <property type="entry name" value="Falgellar_hook_FlgE_sf"/>
</dbReference>
<dbReference type="GO" id="GO:0030694">
    <property type="term" value="C:bacterial-type flagellum basal body, rod"/>
    <property type="evidence" value="ECO:0007669"/>
    <property type="project" value="UniProtKB-UniRule"/>
</dbReference>
<protein>
    <recommendedName>
        <fullName evidence="4">Flagellar basal-body rod protein FlgF</fullName>
    </recommendedName>
</protein>
<dbReference type="InterPro" id="IPR012836">
    <property type="entry name" value="FlgF"/>
</dbReference>
<keyword evidence="3 4" id="KW-0975">Bacterial flagellum</keyword>
<gene>
    <name evidence="8" type="ORF">BIW53_03210</name>
</gene>
<dbReference type="InterPro" id="IPR019776">
    <property type="entry name" value="Flagellar_basal_body_rod_CS"/>
</dbReference>
<dbReference type="Pfam" id="PF22692">
    <property type="entry name" value="LlgE_F_G_D1"/>
    <property type="match status" value="1"/>
</dbReference>
<dbReference type="AlphaFoldDB" id="A0A1S1NCY3"/>
<comment type="caution">
    <text evidence="8">The sequence shown here is derived from an EMBL/GenBank/DDBJ whole genome shotgun (WGS) entry which is preliminary data.</text>
</comment>
<dbReference type="Gene3D" id="2.60.98.20">
    <property type="entry name" value="Flagellar hook protein FlgE"/>
    <property type="match status" value="1"/>
</dbReference>
<dbReference type="EMBL" id="MNAN01000018">
    <property type="protein sequence ID" value="OHU97344.1"/>
    <property type="molecule type" value="Genomic_DNA"/>
</dbReference>
<comment type="subcellular location">
    <subcellularLocation>
        <location evidence="1 4">Bacterial flagellum basal body</location>
    </subcellularLocation>
</comment>
<evidence type="ECO:0000256" key="2">
    <source>
        <dbReference type="ARBA" id="ARBA00009677"/>
    </source>
</evidence>
<feature type="domain" description="Flagellar hook protein FlgE/F/G-like D1" evidence="7">
    <location>
        <begin position="79"/>
        <end position="119"/>
    </location>
</feature>